<keyword evidence="1" id="KW-0472">Membrane</keyword>
<proteinExistence type="predicted"/>
<feature type="domain" description="VTT" evidence="2">
    <location>
        <begin position="54"/>
        <end position="156"/>
    </location>
</feature>
<feature type="transmembrane region" description="Helical" evidence="1">
    <location>
        <begin position="54"/>
        <end position="79"/>
    </location>
</feature>
<accession>A0A0P0Z1G8</accession>
<dbReference type="PANTHER" id="PTHR42709">
    <property type="entry name" value="ALKALINE PHOSPHATASE LIKE PROTEIN"/>
    <property type="match status" value="1"/>
</dbReference>
<evidence type="ECO:0000313" key="3">
    <source>
        <dbReference type="EMBL" id="BAT27736.1"/>
    </source>
</evidence>
<dbReference type="InterPro" id="IPR032816">
    <property type="entry name" value="VTT_dom"/>
</dbReference>
<protein>
    <recommendedName>
        <fullName evidence="2">VTT domain-containing protein</fullName>
    </recommendedName>
</protein>
<dbReference type="EMBL" id="LC066375">
    <property type="protein sequence ID" value="BAT27736.1"/>
    <property type="molecule type" value="Genomic_DNA"/>
</dbReference>
<keyword evidence="1" id="KW-0812">Transmembrane</keyword>
<reference evidence="3" key="1">
    <citation type="journal article" date="2015" name="Proc. Natl. Acad. Sci. U.S.A.">
        <title>Bacterial clade with the ribosomal RNA operon on a small plasmid rather than the chromosome.</title>
        <authorList>
            <person name="Anda M."/>
            <person name="Ohtsubo Y."/>
            <person name="Okubo T."/>
            <person name="Sugawara M."/>
            <person name="Nagata Y."/>
            <person name="Tsuda M."/>
            <person name="Minamisawa K."/>
            <person name="Mitsui H."/>
        </authorList>
    </citation>
    <scope>NUCLEOTIDE SEQUENCE</scope>
    <source>
        <strain evidence="3">JCM 14755</strain>
    </source>
</reference>
<sequence length="194" mass="20670">MGSVAFVQRLSALTGHRHAEKVLAGLCFAEASLIPAFPEVMLAPMIMADRRRAWRLAAICTLASVAGGMLGYAIGLFLFELVGQPLLAFYGLTGDFDTLAARFNDAGWLMVLIGALSPIPYKVITITSGVTSLDLWTFVLVGLFGRGLRYLIPCALLYAFGPAAGELTRRHPRKVAVASIVLVIGGFAMAGLIL</sequence>
<evidence type="ECO:0000256" key="1">
    <source>
        <dbReference type="SAM" id="Phobius"/>
    </source>
</evidence>
<keyword evidence="1" id="KW-1133">Transmembrane helix</keyword>
<dbReference type="RefSeq" id="WP_244490715.1">
    <property type="nucleotide sequence ID" value="NZ_BBWR01000003.1"/>
</dbReference>
<evidence type="ECO:0000259" key="2">
    <source>
        <dbReference type="Pfam" id="PF09335"/>
    </source>
</evidence>
<dbReference type="InterPro" id="IPR051311">
    <property type="entry name" value="DedA_domain"/>
</dbReference>
<name>A0A0P0Z1G8_9HYPH</name>
<dbReference type="Pfam" id="PF09335">
    <property type="entry name" value="VTT_dom"/>
    <property type="match status" value="1"/>
</dbReference>
<dbReference type="PANTHER" id="PTHR42709:SF11">
    <property type="entry name" value="DEDA FAMILY PROTEIN"/>
    <property type="match status" value="1"/>
</dbReference>
<organism evidence="3">
    <name type="scientific">Aureimonas frigidaquae</name>
    <dbReference type="NCBI Taxonomy" id="424757"/>
    <lineage>
        <taxon>Bacteria</taxon>
        <taxon>Pseudomonadati</taxon>
        <taxon>Pseudomonadota</taxon>
        <taxon>Alphaproteobacteria</taxon>
        <taxon>Hyphomicrobiales</taxon>
        <taxon>Aurantimonadaceae</taxon>
        <taxon>Aureimonas</taxon>
    </lineage>
</organism>
<dbReference type="AlphaFoldDB" id="A0A0P0Z1G8"/>
<feature type="transmembrane region" description="Helical" evidence="1">
    <location>
        <begin position="175"/>
        <end position="193"/>
    </location>
</feature>
<dbReference type="GO" id="GO:0005886">
    <property type="term" value="C:plasma membrane"/>
    <property type="evidence" value="ECO:0007669"/>
    <property type="project" value="TreeGrafter"/>
</dbReference>